<dbReference type="InterPro" id="IPR029039">
    <property type="entry name" value="Flavoprotein-like_sf"/>
</dbReference>
<comment type="caution">
    <text evidence="1">The sequence shown here is derived from an EMBL/GenBank/DDBJ whole genome shotgun (WGS) entry which is preliminary data.</text>
</comment>
<dbReference type="GO" id="GO:0010181">
    <property type="term" value="F:FMN binding"/>
    <property type="evidence" value="ECO:0007669"/>
    <property type="project" value="TreeGrafter"/>
</dbReference>
<evidence type="ECO:0000313" key="1">
    <source>
        <dbReference type="EMBL" id="EQD71027.1"/>
    </source>
</evidence>
<dbReference type="PANTHER" id="PTHR30543:SF21">
    <property type="entry name" value="NAD(P)H-DEPENDENT FMN REDUCTASE LOT6"/>
    <property type="match status" value="1"/>
</dbReference>
<organism evidence="1">
    <name type="scientific">mine drainage metagenome</name>
    <dbReference type="NCBI Taxonomy" id="410659"/>
    <lineage>
        <taxon>unclassified sequences</taxon>
        <taxon>metagenomes</taxon>
        <taxon>ecological metagenomes</taxon>
    </lineage>
</organism>
<gene>
    <name evidence="1" type="ORF">B1B_04684</name>
</gene>
<accession>T1BMK5</accession>
<dbReference type="SUPFAM" id="SSF52218">
    <property type="entry name" value="Flavoproteins"/>
    <property type="match status" value="1"/>
</dbReference>
<reference evidence="1" key="1">
    <citation type="submission" date="2013-08" db="EMBL/GenBank/DDBJ databases">
        <authorList>
            <person name="Mendez C."/>
            <person name="Richter M."/>
            <person name="Ferrer M."/>
            <person name="Sanchez J."/>
        </authorList>
    </citation>
    <scope>NUCLEOTIDE SEQUENCE</scope>
</reference>
<reference evidence="1" key="2">
    <citation type="journal article" date="2014" name="ISME J.">
        <title>Microbial stratification in low pH oxic and suboxic macroscopic growths along an acid mine drainage.</title>
        <authorList>
            <person name="Mendez-Garcia C."/>
            <person name="Mesa V."/>
            <person name="Sprenger R.R."/>
            <person name="Richter M."/>
            <person name="Diez M.S."/>
            <person name="Solano J."/>
            <person name="Bargiela R."/>
            <person name="Golyshina O.V."/>
            <person name="Manteca A."/>
            <person name="Ramos J.L."/>
            <person name="Gallego J.R."/>
            <person name="Llorente I."/>
            <person name="Martins Dos Santos V.A."/>
            <person name="Jensen O.N."/>
            <person name="Pelaez A.I."/>
            <person name="Sanchez J."/>
            <person name="Ferrer M."/>
        </authorList>
    </citation>
    <scope>NUCLEOTIDE SEQUENCE</scope>
</reference>
<dbReference type="GO" id="GO:0005829">
    <property type="term" value="C:cytosol"/>
    <property type="evidence" value="ECO:0007669"/>
    <property type="project" value="TreeGrafter"/>
</dbReference>
<dbReference type="EMBL" id="AUZY01002929">
    <property type="protein sequence ID" value="EQD71027.1"/>
    <property type="molecule type" value="Genomic_DNA"/>
</dbReference>
<protein>
    <submittedName>
        <fullName evidence="1">NADPH:quinone</fullName>
    </submittedName>
</protein>
<name>T1BMK5_9ZZZZ</name>
<dbReference type="InterPro" id="IPR050712">
    <property type="entry name" value="NAD(P)H-dep_reductase"/>
</dbReference>
<proteinExistence type="predicted"/>
<dbReference type="AlphaFoldDB" id="T1BMK5"/>
<sequence length="69" mass="7911">MLGGARAVYHLRQSFVFLGMHPINLPEVFVAFAPQKFDAQGHFTDPDGRKYLEALLTTLVDWTRRLRGH</sequence>
<dbReference type="PANTHER" id="PTHR30543">
    <property type="entry name" value="CHROMATE REDUCTASE"/>
    <property type="match status" value="1"/>
</dbReference>
<dbReference type="Gene3D" id="3.40.50.360">
    <property type="match status" value="1"/>
</dbReference>